<sequence>MAINKMIETALGRFQISTNISDDGPLVVFLSGAGQFDTLATYHNVITQLPASVNWLTVDYLNTGYSGTAVKDYTLTDEARAIADIIHTQAAAGVILVAHSLGGVYALVMAEQLKNVAGFVGIEPTTREIVLNPPQTAPISRPQRPKLIGPKTKWKRGCAGIVNGSFQTKPHSVFGNPTPTVLPG</sequence>
<dbReference type="PANTHER" id="PTHR43194">
    <property type="entry name" value="HYDROLASE ALPHA/BETA FOLD FAMILY"/>
    <property type="match status" value="1"/>
</dbReference>
<dbReference type="EMBL" id="JAQSGK010000023">
    <property type="protein sequence ID" value="MEE6715944.1"/>
    <property type="molecule type" value="Genomic_DNA"/>
</dbReference>
<keyword evidence="3" id="KW-1185">Reference proteome</keyword>
<keyword evidence="2" id="KW-0378">Hydrolase</keyword>
<dbReference type="SUPFAM" id="SSF53474">
    <property type="entry name" value="alpha/beta-Hydrolases"/>
    <property type="match status" value="1"/>
</dbReference>
<dbReference type="Proteomes" id="UP001330016">
    <property type="component" value="Unassembled WGS sequence"/>
</dbReference>
<organism evidence="2 3">
    <name type="scientific">Schleiferilactobacillus harbinensis</name>
    <dbReference type="NCBI Taxonomy" id="304207"/>
    <lineage>
        <taxon>Bacteria</taxon>
        <taxon>Bacillati</taxon>
        <taxon>Bacillota</taxon>
        <taxon>Bacilli</taxon>
        <taxon>Lactobacillales</taxon>
        <taxon>Lactobacillaceae</taxon>
        <taxon>Schleiferilactobacillus</taxon>
    </lineage>
</organism>
<comment type="caution">
    <text evidence="2">The sequence shown here is derived from an EMBL/GenBank/DDBJ whole genome shotgun (WGS) entry which is preliminary data.</text>
</comment>
<dbReference type="InterPro" id="IPR050228">
    <property type="entry name" value="Carboxylesterase_BioH"/>
</dbReference>
<dbReference type="PANTHER" id="PTHR43194:SF2">
    <property type="entry name" value="PEROXISOMAL MEMBRANE PROTEIN LPX1"/>
    <property type="match status" value="1"/>
</dbReference>
<feature type="domain" description="AB hydrolase-1" evidence="1">
    <location>
        <begin position="27"/>
        <end position="143"/>
    </location>
</feature>
<evidence type="ECO:0000313" key="2">
    <source>
        <dbReference type="EMBL" id="MEE6715944.1"/>
    </source>
</evidence>
<dbReference type="GO" id="GO:0016787">
    <property type="term" value="F:hydrolase activity"/>
    <property type="evidence" value="ECO:0007669"/>
    <property type="project" value="UniProtKB-KW"/>
</dbReference>
<dbReference type="Gene3D" id="3.40.50.1820">
    <property type="entry name" value="alpha/beta hydrolase"/>
    <property type="match status" value="1"/>
</dbReference>
<dbReference type="InterPro" id="IPR000073">
    <property type="entry name" value="AB_hydrolase_1"/>
</dbReference>
<dbReference type="RefSeq" id="WP_331243837.1">
    <property type="nucleotide sequence ID" value="NZ_JAQSGJ010000023.1"/>
</dbReference>
<protein>
    <submittedName>
        <fullName evidence="2">Alpha/beta hydrolase</fullName>
    </submittedName>
</protein>
<dbReference type="InterPro" id="IPR029058">
    <property type="entry name" value="AB_hydrolase_fold"/>
</dbReference>
<accession>A0ABU7T008</accession>
<dbReference type="Pfam" id="PF12697">
    <property type="entry name" value="Abhydrolase_6"/>
    <property type="match status" value="1"/>
</dbReference>
<name>A0ABU7T008_9LACO</name>
<reference evidence="2 3" key="1">
    <citation type="submission" date="2023-02" db="EMBL/GenBank/DDBJ databases">
        <title>The predominant lactic acid bacteria and yeasts involved in the spontaneous fermentation of millet during the production of the traditional porridge Hausa koko in Ghana.</title>
        <authorList>
            <person name="Atter A."/>
            <person name="Diaz M."/>
        </authorList>
    </citation>
    <scope>NUCLEOTIDE SEQUENCE [LARGE SCALE GENOMIC DNA]</scope>
    <source>
        <strain evidence="2 3">FI11640</strain>
    </source>
</reference>
<evidence type="ECO:0000259" key="1">
    <source>
        <dbReference type="Pfam" id="PF12697"/>
    </source>
</evidence>
<evidence type="ECO:0000313" key="3">
    <source>
        <dbReference type="Proteomes" id="UP001330016"/>
    </source>
</evidence>
<proteinExistence type="predicted"/>
<gene>
    <name evidence="2" type="ORF">PS435_08735</name>
</gene>